<dbReference type="PANTHER" id="PTHR36529">
    <property type="entry name" value="SLL1095 PROTEIN"/>
    <property type="match status" value="1"/>
</dbReference>
<dbReference type="InterPro" id="IPR018641">
    <property type="entry name" value="Trfase_1_rSAM/seldom-assoc"/>
</dbReference>
<name>A0A7K1KZA3_9ACTN</name>
<dbReference type="InterPro" id="IPR029044">
    <property type="entry name" value="Nucleotide-diphossugar_trans"/>
</dbReference>
<proteinExistence type="predicted"/>
<dbReference type="Proteomes" id="UP000432015">
    <property type="component" value="Unassembled WGS sequence"/>
</dbReference>
<dbReference type="EMBL" id="WOFH01000004">
    <property type="protein sequence ID" value="MUN37531.1"/>
    <property type="molecule type" value="Genomic_DNA"/>
</dbReference>
<dbReference type="RefSeq" id="WP_312874475.1">
    <property type="nucleotide sequence ID" value="NZ_WOFH01000004.1"/>
</dbReference>
<comment type="caution">
    <text evidence="1">The sequence shown here is derived from an EMBL/GenBank/DDBJ whole genome shotgun (WGS) entry which is preliminary data.</text>
</comment>
<dbReference type="NCBIfam" id="TIGR04282">
    <property type="entry name" value="glyco_like_cofC"/>
    <property type="match status" value="1"/>
</dbReference>
<evidence type="ECO:0000313" key="2">
    <source>
        <dbReference type="Proteomes" id="UP000432015"/>
    </source>
</evidence>
<organism evidence="1 2">
    <name type="scientific">Actinomadura litoris</name>
    <dbReference type="NCBI Taxonomy" id="2678616"/>
    <lineage>
        <taxon>Bacteria</taxon>
        <taxon>Bacillati</taxon>
        <taxon>Actinomycetota</taxon>
        <taxon>Actinomycetes</taxon>
        <taxon>Streptosporangiales</taxon>
        <taxon>Thermomonosporaceae</taxon>
        <taxon>Actinomadura</taxon>
    </lineage>
</organism>
<reference evidence="1 2" key="1">
    <citation type="submission" date="2019-11" db="EMBL/GenBank/DDBJ databases">
        <authorList>
            <person name="Cao P."/>
        </authorList>
    </citation>
    <scope>NUCLEOTIDE SEQUENCE [LARGE SCALE GENOMIC DNA]</scope>
    <source>
        <strain evidence="1 2">NEAU-AAG5</strain>
    </source>
</reference>
<dbReference type="Pfam" id="PF09837">
    <property type="entry name" value="DUF2064"/>
    <property type="match status" value="1"/>
</dbReference>
<evidence type="ECO:0000313" key="1">
    <source>
        <dbReference type="EMBL" id="MUN37531.1"/>
    </source>
</evidence>
<dbReference type="AlphaFoldDB" id="A0A7K1KZA3"/>
<sequence length="234" mass="23097">MSAPATGAADLLVIAKEPVAGRVKTRLTPAYTPAEAAALAGAALRDTLAAVAAARAGRRTLVLEGAPGPWLPEGFAVCAQRGGGLDERLAHAFADADAGRPLVLVGMDTPQVTAALLERACAALATHGAVFGPAADGGFWLLGLRRPDASLLRGVPMSRADTGAAVLGRLRAAGLRTAVLPVLTDVDTPADAAAVAAAAPGGEFAAAVRALGTRLGTRRGVGPGAGLGGRTVPA</sequence>
<dbReference type="PANTHER" id="PTHR36529:SF1">
    <property type="entry name" value="GLYCOSYLTRANSFERASE"/>
    <property type="match status" value="1"/>
</dbReference>
<gene>
    <name evidence="1" type="ORF">GNZ18_13080</name>
</gene>
<dbReference type="SUPFAM" id="SSF53448">
    <property type="entry name" value="Nucleotide-diphospho-sugar transferases"/>
    <property type="match status" value="1"/>
</dbReference>
<keyword evidence="2" id="KW-1185">Reference proteome</keyword>
<accession>A0A7K1KZA3</accession>
<dbReference type="Gene3D" id="3.90.550.10">
    <property type="entry name" value="Spore Coat Polysaccharide Biosynthesis Protein SpsA, Chain A"/>
    <property type="match status" value="1"/>
</dbReference>
<protein>
    <submittedName>
        <fullName evidence="1">DUF2064 domain-containing protein</fullName>
    </submittedName>
</protein>